<dbReference type="Gene3D" id="3.40.50.720">
    <property type="entry name" value="NAD(P)-binding Rossmann-like Domain"/>
    <property type="match status" value="2"/>
</dbReference>
<dbReference type="GO" id="GO:0005737">
    <property type="term" value="C:cytoplasm"/>
    <property type="evidence" value="ECO:0007669"/>
    <property type="project" value="TreeGrafter"/>
</dbReference>
<dbReference type="InterPro" id="IPR036291">
    <property type="entry name" value="NAD(P)-bd_dom_sf"/>
</dbReference>
<dbReference type="GO" id="GO:0016491">
    <property type="term" value="F:oxidoreductase activity"/>
    <property type="evidence" value="ECO:0007669"/>
    <property type="project" value="TreeGrafter"/>
</dbReference>
<protein>
    <submittedName>
        <fullName evidence="1">Oxidoreductase</fullName>
    </submittedName>
</protein>
<dbReference type="SUPFAM" id="SSF51735">
    <property type="entry name" value="NAD(P)-binding Rossmann-fold domains"/>
    <property type="match status" value="1"/>
</dbReference>
<dbReference type="Proteomes" id="UP000276133">
    <property type="component" value="Unassembled WGS sequence"/>
</dbReference>
<reference evidence="1 2" key="1">
    <citation type="journal article" date="2018" name="Sci. Rep.">
        <title>Genomic signatures of local adaptation to the degree of environmental predictability in rotifers.</title>
        <authorList>
            <person name="Franch-Gras L."/>
            <person name="Hahn C."/>
            <person name="Garcia-Roger E.M."/>
            <person name="Carmona M.J."/>
            <person name="Serra M."/>
            <person name="Gomez A."/>
        </authorList>
    </citation>
    <scope>NUCLEOTIDE SEQUENCE [LARGE SCALE GENOMIC DNA]</scope>
    <source>
        <strain evidence="1">HYR1</strain>
    </source>
</reference>
<name>A0A3M7S4F1_BRAPC</name>
<dbReference type="InterPro" id="IPR002347">
    <property type="entry name" value="SDR_fam"/>
</dbReference>
<dbReference type="InterPro" id="IPR051468">
    <property type="entry name" value="Fungal_SecMetab_SDRs"/>
</dbReference>
<sequence length="512" mass="59471">MDFCKLKSQIIDLTENLKLVNSSYKQDKNGFDFMQTEKSSILKLSEQIGTTVNILKKIKRKSCDPALSTPMKRQKLAEKDHVTKQLDQQLLDKMPSRNKMLSKLINNVAKKSDVINQCFQDNTLNDLSKRCYICKIKFKKMHHFYDQICGQCGDFNYSKRQQTCDFGGKTALVTGCRIKIGYQICLFLLRNKCSQLIGTTRFPKDAYTRFSQEPDFDSFKTRLKIYPLDLRDLNSISKLVTYLNSSLTKLDILINNAAQTIRRNVKFYEHLLEIESRDQDQFDQNIKSVLINDKYLEKNNFLKFNDVECCLNLKDNNLPLSVVQSQIALVEEDFAPVAKNFPKDVYDKDRQQVDLSSKCSWNKVIDEIDMFEFAETQVINSWAPFMICSRLKGLMSRNREEPKFIVNVSSMEGKFNRYKNVTHPHTNMSKASLNMLTRTCGPDFAQHNIFMTSVDTGWVSEMNPSHVYSYEKTVPLDEFDGAIRVLDPIIQGYNDNVFLHSVFLKDFKKTEW</sequence>
<dbReference type="STRING" id="10195.A0A3M7S4F1"/>
<evidence type="ECO:0000313" key="1">
    <source>
        <dbReference type="EMBL" id="RNA30487.1"/>
    </source>
</evidence>
<organism evidence="1 2">
    <name type="scientific">Brachionus plicatilis</name>
    <name type="common">Marine rotifer</name>
    <name type="synonym">Brachionus muelleri</name>
    <dbReference type="NCBI Taxonomy" id="10195"/>
    <lineage>
        <taxon>Eukaryota</taxon>
        <taxon>Metazoa</taxon>
        <taxon>Spiralia</taxon>
        <taxon>Gnathifera</taxon>
        <taxon>Rotifera</taxon>
        <taxon>Eurotatoria</taxon>
        <taxon>Monogononta</taxon>
        <taxon>Pseudotrocha</taxon>
        <taxon>Ploima</taxon>
        <taxon>Brachionidae</taxon>
        <taxon>Brachionus</taxon>
    </lineage>
</organism>
<comment type="caution">
    <text evidence="1">The sequence shown here is derived from an EMBL/GenBank/DDBJ whole genome shotgun (WGS) entry which is preliminary data.</text>
</comment>
<keyword evidence="2" id="KW-1185">Reference proteome</keyword>
<proteinExistence type="predicted"/>
<dbReference type="EMBL" id="REGN01002084">
    <property type="protein sequence ID" value="RNA30487.1"/>
    <property type="molecule type" value="Genomic_DNA"/>
</dbReference>
<dbReference type="PANTHER" id="PTHR43544:SF2">
    <property type="entry name" value="OXIDOREDUCTASE"/>
    <property type="match status" value="1"/>
</dbReference>
<gene>
    <name evidence="1" type="ORF">BpHYR1_054336</name>
</gene>
<accession>A0A3M7S4F1</accession>
<dbReference type="OrthoDB" id="5296at2759"/>
<evidence type="ECO:0000313" key="2">
    <source>
        <dbReference type="Proteomes" id="UP000276133"/>
    </source>
</evidence>
<dbReference type="AlphaFoldDB" id="A0A3M7S4F1"/>
<dbReference type="Pfam" id="PF00106">
    <property type="entry name" value="adh_short"/>
    <property type="match status" value="1"/>
</dbReference>
<dbReference type="PANTHER" id="PTHR43544">
    <property type="entry name" value="SHORT-CHAIN DEHYDROGENASE/REDUCTASE"/>
    <property type="match status" value="1"/>
</dbReference>